<dbReference type="Proteomes" id="UP001468095">
    <property type="component" value="Unassembled WGS sequence"/>
</dbReference>
<gene>
    <name evidence="2" type="ORF">AABB92_09600</name>
</gene>
<dbReference type="EMBL" id="JBCGBG010000001">
    <property type="protein sequence ID" value="MEL7695908.1"/>
    <property type="molecule type" value="Genomic_DNA"/>
</dbReference>
<dbReference type="Pfam" id="PF00982">
    <property type="entry name" value="Glyco_transf_20"/>
    <property type="match status" value="1"/>
</dbReference>
<dbReference type="Gene3D" id="3.40.50.2000">
    <property type="entry name" value="Glycogen Phosphorylase B"/>
    <property type="match status" value="1"/>
</dbReference>
<sequence length="124" mass="13410">MRSEKARGDTVFTVALSAFKCSARISGQSILSRFAGAAEQMKGAIIVNPYDSDEIAAAIHTALRLPLSVRQAYHQQLIKELHIHDSHWWSARFLSQLSGAPGDTGAMPAAGLIDSAGFGNRPRY</sequence>
<protein>
    <submittedName>
        <fullName evidence="2">Trehalose-6-phosphate synthase</fullName>
    </submittedName>
</protein>
<accession>A0ABU9MM52</accession>
<organism evidence="2 3">
    <name type="scientific">Pantoea brenneri</name>
    <dbReference type="NCBI Taxonomy" id="472694"/>
    <lineage>
        <taxon>Bacteria</taxon>
        <taxon>Pseudomonadati</taxon>
        <taxon>Pseudomonadota</taxon>
        <taxon>Gammaproteobacteria</taxon>
        <taxon>Enterobacterales</taxon>
        <taxon>Erwiniaceae</taxon>
        <taxon>Pantoea</taxon>
    </lineage>
</organism>
<dbReference type="RefSeq" id="WP_082097591.1">
    <property type="nucleotide sequence ID" value="NZ_JAOBYT010000001.1"/>
</dbReference>
<proteinExistence type="inferred from homology"/>
<dbReference type="PANTHER" id="PTHR10788:SF106">
    <property type="entry name" value="BCDNA.GH08860"/>
    <property type="match status" value="1"/>
</dbReference>
<evidence type="ECO:0000256" key="1">
    <source>
        <dbReference type="ARBA" id="ARBA00008799"/>
    </source>
</evidence>
<dbReference type="PANTHER" id="PTHR10788">
    <property type="entry name" value="TREHALOSE-6-PHOSPHATE SYNTHASE"/>
    <property type="match status" value="1"/>
</dbReference>
<reference evidence="2 3" key="1">
    <citation type="submission" date="2024-04" db="EMBL/GenBank/DDBJ databases">
        <authorList>
            <person name="Suleimanova A.D."/>
            <person name="Pudova D.S."/>
            <person name="Shagimardanova E.I."/>
            <person name="Sharipova M.R."/>
        </authorList>
    </citation>
    <scope>NUCLEOTIDE SEQUENCE [LARGE SCALE GENOMIC DNA]</scope>
    <source>
        <strain evidence="2 3">3.1</strain>
    </source>
</reference>
<keyword evidence="3" id="KW-1185">Reference proteome</keyword>
<dbReference type="SUPFAM" id="SSF53756">
    <property type="entry name" value="UDP-Glycosyltransferase/glycogen phosphorylase"/>
    <property type="match status" value="1"/>
</dbReference>
<evidence type="ECO:0000313" key="2">
    <source>
        <dbReference type="EMBL" id="MEL7695908.1"/>
    </source>
</evidence>
<comment type="caution">
    <text evidence="2">The sequence shown here is derived from an EMBL/GenBank/DDBJ whole genome shotgun (WGS) entry which is preliminary data.</text>
</comment>
<dbReference type="InterPro" id="IPR001830">
    <property type="entry name" value="Glyco_trans_20"/>
</dbReference>
<name>A0ABU9MM52_9GAMM</name>
<comment type="similarity">
    <text evidence="1">Belongs to the glycosyltransferase 20 family.</text>
</comment>
<evidence type="ECO:0000313" key="3">
    <source>
        <dbReference type="Proteomes" id="UP001468095"/>
    </source>
</evidence>